<keyword evidence="5 7" id="KW-0418">Kinase</keyword>
<keyword evidence="5" id="KW-0963">Cytoplasm</keyword>
<evidence type="ECO:0000256" key="3">
    <source>
        <dbReference type="ARBA" id="ARBA00022840"/>
    </source>
</evidence>
<keyword evidence="4 5" id="KW-0173">Coenzyme A biosynthesis</keyword>
<dbReference type="Gene3D" id="3.40.50.300">
    <property type="entry name" value="P-loop containing nucleotide triphosphate hydrolases"/>
    <property type="match status" value="1"/>
</dbReference>
<dbReference type="InterPro" id="IPR001977">
    <property type="entry name" value="Depp_CoAkinase"/>
</dbReference>
<dbReference type="GO" id="GO:0016301">
    <property type="term" value="F:kinase activity"/>
    <property type="evidence" value="ECO:0007669"/>
    <property type="project" value="UniProtKB-KW"/>
</dbReference>
<evidence type="ECO:0000256" key="6">
    <source>
        <dbReference type="NCBIfam" id="TIGR00152"/>
    </source>
</evidence>
<comment type="pathway">
    <text evidence="5">Cofactor biosynthesis; coenzyme A biosynthesis; CoA from (R)-pantothenate: step 5/5.</text>
</comment>
<keyword evidence="3 5" id="KW-0067">ATP-binding</keyword>
<feature type="binding site" evidence="5">
    <location>
        <begin position="17"/>
        <end position="22"/>
    </location>
    <ligand>
        <name>ATP</name>
        <dbReference type="ChEBI" id="CHEBI:30616"/>
    </ligand>
</feature>
<evidence type="ECO:0000256" key="4">
    <source>
        <dbReference type="ARBA" id="ARBA00022993"/>
    </source>
</evidence>
<dbReference type="InterPro" id="IPR027417">
    <property type="entry name" value="P-loop_NTPase"/>
</dbReference>
<keyword evidence="5" id="KW-0808">Transferase</keyword>
<dbReference type="HAMAP" id="MF_00376">
    <property type="entry name" value="Dephospho_CoA_kinase"/>
    <property type="match status" value="1"/>
</dbReference>
<dbReference type="Proteomes" id="UP001501523">
    <property type="component" value="Unassembled WGS sequence"/>
</dbReference>
<keyword evidence="8" id="KW-1185">Reference proteome</keyword>
<evidence type="ECO:0000313" key="8">
    <source>
        <dbReference type="Proteomes" id="UP001501523"/>
    </source>
</evidence>
<dbReference type="NCBIfam" id="TIGR00152">
    <property type="entry name" value="dephospho-CoA kinase"/>
    <property type="match status" value="1"/>
</dbReference>
<accession>A0ABP3TSE8</accession>
<dbReference type="EMBL" id="BAAAEU010000007">
    <property type="protein sequence ID" value="GAA0714062.1"/>
    <property type="molecule type" value="Genomic_DNA"/>
</dbReference>
<evidence type="ECO:0000256" key="5">
    <source>
        <dbReference type="HAMAP-Rule" id="MF_00376"/>
    </source>
</evidence>
<comment type="similarity">
    <text evidence="1 5">Belongs to the CoaE family.</text>
</comment>
<name>A0ABP3TSE8_9GAMM</name>
<reference evidence="8" key="1">
    <citation type="journal article" date="2019" name="Int. J. Syst. Evol. Microbiol.">
        <title>The Global Catalogue of Microorganisms (GCM) 10K type strain sequencing project: providing services to taxonomists for standard genome sequencing and annotation.</title>
        <authorList>
            <consortium name="The Broad Institute Genomics Platform"/>
            <consortium name="The Broad Institute Genome Sequencing Center for Infectious Disease"/>
            <person name="Wu L."/>
            <person name="Ma J."/>
        </authorList>
    </citation>
    <scope>NUCLEOTIDE SEQUENCE [LARGE SCALE GENOMIC DNA]</scope>
    <source>
        <strain evidence="8">JCM 15421</strain>
    </source>
</reference>
<organism evidence="7 8">
    <name type="scientific">Dokdonella soli</name>
    <dbReference type="NCBI Taxonomy" id="529810"/>
    <lineage>
        <taxon>Bacteria</taxon>
        <taxon>Pseudomonadati</taxon>
        <taxon>Pseudomonadota</taxon>
        <taxon>Gammaproteobacteria</taxon>
        <taxon>Lysobacterales</taxon>
        <taxon>Rhodanobacteraceae</taxon>
        <taxon>Dokdonella</taxon>
    </lineage>
</organism>
<sequence length="209" mass="22052">MPQHESVFTVALTGGIASGKSAVAARFAALGADVIDADVVARELVAPGSPALAEIVTAFGAGVLDAQGALDRRAMRERVFANPGARLRLEAILHPRVRAALRGRAAATRGPYALLVIPLLVESGHYDWVDRVLVVDAPREVQRARLLARDGVTPQLADAMLDAQVSRGQRLALADDVIGNDGTLADLDAQVHALHARYIELARSHRGGA</sequence>
<comment type="function">
    <text evidence="5">Catalyzes the phosphorylation of the 3'-hydroxyl group of dephosphocoenzyme A to form coenzyme A.</text>
</comment>
<protein>
    <recommendedName>
        <fullName evidence="5 6">Dephospho-CoA kinase</fullName>
        <ecNumber evidence="5 6">2.7.1.24</ecNumber>
    </recommendedName>
    <alternativeName>
        <fullName evidence="5">Dephosphocoenzyme A kinase</fullName>
    </alternativeName>
</protein>
<dbReference type="CDD" id="cd02022">
    <property type="entry name" value="DPCK"/>
    <property type="match status" value="1"/>
</dbReference>
<dbReference type="PANTHER" id="PTHR10695">
    <property type="entry name" value="DEPHOSPHO-COA KINASE-RELATED"/>
    <property type="match status" value="1"/>
</dbReference>
<evidence type="ECO:0000256" key="2">
    <source>
        <dbReference type="ARBA" id="ARBA00022741"/>
    </source>
</evidence>
<keyword evidence="2 5" id="KW-0547">Nucleotide-binding</keyword>
<comment type="catalytic activity">
    <reaction evidence="5">
        <text>3'-dephospho-CoA + ATP = ADP + CoA + H(+)</text>
        <dbReference type="Rhea" id="RHEA:18245"/>
        <dbReference type="ChEBI" id="CHEBI:15378"/>
        <dbReference type="ChEBI" id="CHEBI:30616"/>
        <dbReference type="ChEBI" id="CHEBI:57287"/>
        <dbReference type="ChEBI" id="CHEBI:57328"/>
        <dbReference type="ChEBI" id="CHEBI:456216"/>
        <dbReference type="EC" id="2.7.1.24"/>
    </reaction>
</comment>
<dbReference type="RefSeq" id="WP_343789848.1">
    <property type="nucleotide sequence ID" value="NZ_BAAAEU010000007.1"/>
</dbReference>
<evidence type="ECO:0000313" key="7">
    <source>
        <dbReference type="EMBL" id="GAA0714062.1"/>
    </source>
</evidence>
<dbReference type="SUPFAM" id="SSF52540">
    <property type="entry name" value="P-loop containing nucleoside triphosphate hydrolases"/>
    <property type="match status" value="1"/>
</dbReference>
<comment type="caution">
    <text evidence="7">The sequence shown here is derived from an EMBL/GenBank/DDBJ whole genome shotgun (WGS) entry which is preliminary data.</text>
</comment>
<proteinExistence type="inferred from homology"/>
<dbReference type="PANTHER" id="PTHR10695:SF46">
    <property type="entry name" value="BIFUNCTIONAL COENZYME A SYNTHASE-RELATED"/>
    <property type="match status" value="1"/>
</dbReference>
<dbReference type="PROSITE" id="PS51219">
    <property type="entry name" value="DPCK"/>
    <property type="match status" value="1"/>
</dbReference>
<dbReference type="Pfam" id="PF01121">
    <property type="entry name" value="CoaE"/>
    <property type="match status" value="1"/>
</dbReference>
<evidence type="ECO:0000256" key="1">
    <source>
        <dbReference type="ARBA" id="ARBA00009018"/>
    </source>
</evidence>
<comment type="subcellular location">
    <subcellularLocation>
        <location evidence="5">Cytoplasm</location>
    </subcellularLocation>
</comment>
<gene>
    <name evidence="5 7" type="primary">coaE</name>
    <name evidence="7" type="ORF">GCM10009105_18180</name>
</gene>
<dbReference type="EC" id="2.7.1.24" evidence="5 6"/>